<organism evidence="1 2">
    <name type="scientific">Rhizobium oryziradicis</name>
    <dbReference type="NCBI Taxonomy" id="1867956"/>
    <lineage>
        <taxon>Bacteria</taxon>
        <taxon>Pseudomonadati</taxon>
        <taxon>Pseudomonadota</taxon>
        <taxon>Alphaproteobacteria</taxon>
        <taxon>Hyphomicrobiales</taxon>
        <taxon>Rhizobiaceae</taxon>
        <taxon>Rhizobium/Agrobacterium group</taxon>
        <taxon>Rhizobium</taxon>
    </lineage>
</organism>
<dbReference type="EMBL" id="MKIM01000024">
    <property type="protein sequence ID" value="OLP45676.1"/>
    <property type="molecule type" value="Genomic_DNA"/>
</dbReference>
<reference evidence="1 2" key="1">
    <citation type="submission" date="2016-09" db="EMBL/GenBank/DDBJ databases">
        <title>Rhizobium oryziradicis sp. nov., isolated from the root of rice.</title>
        <authorList>
            <person name="Zhao J."/>
            <person name="Zhang X."/>
        </authorList>
    </citation>
    <scope>NUCLEOTIDE SEQUENCE [LARGE SCALE GENOMIC DNA]</scope>
    <source>
        <strain evidence="1 2">N19</strain>
    </source>
</reference>
<evidence type="ECO:0000313" key="2">
    <source>
        <dbReference type="Proteomes" id="UP000186894"/>
    </source>
</evidence>
<keyword evidence="2" id="KW-1185">Reference proteome</keyword>
<protein>
    <submittedName>
        <fullName evidence="1">Uncharacterized protein</fullName>
    </submittedName>
</protein>
<comment type="caution">
    <text evidence="1">The sequence shown here is derived from an EMBL/GenBank/DDBJ whole genome shotgun (WGS) entry which is preliminary data.</text>
</comment>
<sequence>MTRIVFFLLLIGVVYWYYRRFTQDAEKLARRTRQKERERETGAIATLVKDPKTGEYRIKDDD</sequence>
<dbReference type="STRING" id="1867956.BJF95_11055"/>
<dbReference type="RefSeq" id="WP_075638686.1">
    <property type="nucleotide sequence ID" value="NZ_MKIM01000024.1"/>
</dbReference>
<proteinExistence type="predicted"/>
<dbReference type="AlphaFoldDB" id="A0A1Q8ZUD7"/>
<name>A0A1Q8ZUD7_9HYPH</name>
<accession>A0A1Q8ZUD7</accession>
<gene>
    <name evidence="1" type="ORF">BJF95_11055</name>
</gene>
<evidence type="ECO:0000313" key="1">
    <source>
        <dbReference type="EMBL" id="OLP45676.1"/>
    </source>
</evidence>
<dbReference type="Proteomes" id="UP000186894">
    <property type="component" value="Unassembled WGS sequence"/>
</dbReference>